<comment type="similarity">
    <text evidence="3 10">Belongs to the DPH1/DPH2 family. DPH2 subfamily.</text>
</comment>
<dbReference type="GO" id="GO:0046872">
    <property type="term" value="F:metal ion binding"/>
    <property type="evidence" value="ECO:0007669"/>
    <property type="project" value="UniProtKB-KW"/>
</dbReference>
<dbReference type="InterPro" id="IPR042263">
    <property type="entry name" value="DPH1/DPH2_1"/>
</dbReference>
<evidence type="ECO:0000313" key="13">
    <source>
        <dbReference type="Proteomes" id="UP001194580"/>
    </source>
</evidence>
<comment type="cofactor">
    <cofactor evidence="1">
        <name>[4Fe-4S] cluster</name>
        <dbReference type="ChEBI" id="CHEBI:49883"/>
    </cofactor>
</comment>
<evidence type="ECO:0000256" key="10">
    <source>
        <dbReference type="RuleBase" id="RU364133"/>
    </source>
</evidence>
<dbReference type="InterPro" id="IPR016435">
    <property type="entry name" value="DPH1/DPH2"/>
</dbReference>
<feature type="region of interest" description="Disordered" evidence="11">
    <location>
        <begin position="272"/>
        <end position="295"/>
    </location>
</feature>
<dbReference type="PANTHER" id="PTHR10762:SF2">
    <property type="entry name" value="2-(3-AMINO-3-CARBOXYPROPYL)HISTIDINE SYNTHASE SUBUNIT 2"/>
    <property type="match status" value="1"/>
</dbReference>
<protein>
    <recommendedName>
        <fullName evidence="4 10">2-(3-amino-3-carboxypropyl)histidine synthase subunit 2</fullName>
    </recommendedName>
</protein>
<evidence type="ECO:0000256" key="2">
    <source>
        <dbReference type="ARBA" id="ARBA00005156"/>
    </source>
</evidence>
<evidence type="ECO:0000256" key="9">
    <source>
        <dbReference type="ARBA" id="ARBA00054092"/>
    </source>
</evidence>
<dbReference type="Proteomes" id="UP001194580">
    <property type="component" value="Unassembled WGS sequence"/>
</dbReference>
<organism evidence="12 13">
    <name type="scientific">Linnemannia exigua</name>
    <dbReference type="NCBI Taxonomy" id="604196"/>
    <lineage>
        <taxon>Eukaryota</taxon>
        <taxon>Fungi</taxon>
        <taxon>Fungi incertae sedis</taxon>
        <taxon>Mucoromycota</taxon>
        <taxon>Mortierellomycotina</taxon>
        <taxon>Mortierellomycetes</taxon>
        <taxon>Mortierellales</taxon>
        <taxon>Mortierellaceae</taxon>
        <taxon>Linnemannia</taxon>
    </lineage>
</organism>
<comment type="caution">
    <text evidence="12">The sequence shown here is derived from an EMBL/GenBank/DDBJ whole genome shotgun (WGS) entry which is preliminary data.</text>
</comment>
<evidence type="ECO:0000256" key="8">
    <source>
        <dbReference type="ARBA" id="ARBA00034128"/>
    </source>
</evidence>
<evidence type="ECO:0000256" key="4">
    <source>
        <dbReference type="ARBA" id="ARBA00021914"/>
    </source>
</evidence>
<dbReference type="GO" id="GO:0005737">
    <property type="term" value="C:cytoplasm"/>
    <property type="evidence" value="ECO:0007669"/>
    <property type="project" value="UniProtKB-SubCell"/>
</dbReference>
<dbReference type="SFLD" id="SFLDF00408">
    <property type="entry name" value="Diphthamide_biosynthesis_famil"/>
    <property type="match status" value="1"/>
</dbReference>
<dbReference type="GO" id="GO:0051536">
    <property type="term" value="F:iron-sulfur cluster binding"/>
    <property type="evidence" value="ECO:0007669"/>
    <property type="project" value="UniProtKB-KW"/>
</dbReference>
<keyword evidence="13" id="KW-1185">Reference proteome</keyword>
<comment type="subunit">
    <text evidence="8">Component of the 2-(3-amino-3-carboxypropyl)histidine synthase complex composed of DPH1, DPH2, DPH3 and a NADH-dependent reductase, predominantly CBR1.</text>
</comment>
<keyword evidence="5 10" id="KW-0479">Metal-binding</keyword>
<dbReference type="GO" id="GO:0090560">
    <property type="term" value="F:2-(3-amino-3-carboxypropyl)histidine synthase activity"/>
    <property type="evidence" value="ECO:0007669"/>
    <property type="project" value="InterPro"/>
</dbReference>
<accession>A0AAD4DNH8</accession>
<sequence length="607" mass="66471">MSNSLSGPSNFADDGSAVIARQIEVHHSKLASEAQDKINACSDIYEIERTVGAIKERGYKRIALQFPDDLLPDSGLVAQLIRDQTGSAVFILADTSYGSCCVDEVAAQHISADAIIHYGRSCQSPTSRLPVIYVFGKQPVDVQDCATVFDGFFAKDKAQKVILMYDVIYAHCVESLLGTLEGEKSYTNIVKSRVETESNLGYVLSSQDGAKAAGGCCQKTSESCCGNKQSCSTESSSSASSCCKDAEKSGDSTCSSSTRGCAKATSTMQQQAGALTAAEETPSNNKRRRFGRTYDLPEGDNIEDYTIFYIGDESPTLSNIMMTHSKCEVYSYNPEKKAGRLESAQVNKALMRRYFLVQKAKDADVIGIAVGTLGVASYMTMIQHLKALIESKGKKAYTFVMGKLNVAKMANFMEIDCFVYVACPENSLIDSKEFYRPIVTPYELEIALSKSREWTGDYVTDFQQLLPDDDKIGVDKVKISQAQLDAESDRENEDGSDQDSDEDDRPHFSLVTGQFKQSKKYTTNKEDSKELSALIEGSKDLTLRDKNTSVATLMSSAAGEHLQSRQFRGLEVKLGESPVELATEGRAGIARGYKTEDGYGGREKEKY</sequence>
<evidence type="ECO:0000256" key="1">
    <source>
        <dbReference type="ARBA" id="ARBA00001966"/>
    </source>
</evidence>
<dbReference type="PANTHER" id="PTHR10762">
    <property type="entry name" value="DIPHTHAMIDE BIOSYNTHESIS PROTEIN"/>
    <property type="match status" value="1"/>
</dbReference>
<dbReference type="SFLD" id="SFLDG01121">
    <property type="entry name" value="Diphthamide_biosynthesis"/>
    <property type="match status" value="1"/>
</dbReference>
<dbReference type="InterPro" id="IPR010014">
    <property type="entry name" value="DHP2"/>
</dbReference>
<evidence type="ECO:0000313" key="12">
    <source>
        <dbReference type="EMBL" id="KAG0281640.1"/>
    </source>
</evidence>
<keyword evidence="10" id="KW-0963">Cytoplasm</keyword>
<evidence type="ECO:0000256" key="5">
    <source>
        <dbReference type="ARBA" id="ARBA00022723"/>
    </source>
</evidence>
<dbReference type="SFLD" id="SFLDS00032">
    <property type="entry name" value="Radical_SAM_3-amino-3-carboxyp"/>
    <property type="match status" value="1"/>
</dbReference>
<dbReference type="GO" id="GO:0017183">
    <property type="term" value="P:protein histidyl modification to diphthamide"/>
    <property type="evidence" value="ECO:0007669"/>
    <property type="project" value="InterPro"/>
</dbReference>
<dbReference type="FunFam" id="3.40.50.11840:FF:000002">
    <property type="entry name" value="2-(3-amino-3-carboxypropyl)histidine synthase subunit 2"/>
    <property type="match status" value="1"/>
</dbReference>
<keyword evidence="6 10" id="KW-0408">Iron</keyword>
<feature type="region of interest" description="Disordered" evidence="11">
    <location>
        <begin position="483"/>
        <end position="509"/>
    </location>
</feature>
<dbReference type="AlphaFoldDB" id="A0AAD4DNH8"/>
<comment type="subcellular location">
    <subcellularLocation>
        <location evidence="10">Cytoplasm</location>
    </subcellularLocation>
</comment>
<evidence type="ECO:0000256" key="11">
    <source>
        <dbReference type="SAM" id="MobiDB-lite"/>
    </source>
</evidence>
<name>A0AAD4DNH8_9FUNG</name>
<comment type="pathway">
    <text evidence="2 10">Protein modification; peptidyl-diphthamide biosynthesis.</text>
</comment>
<dbReference type="Gene3D" id="3.40.50.11860">
    <property type="entry name" value="Diphthamide synthesis DPH1/DPH2 domain 3"/>
    <property type="match status" value="1"/>
</dbReference>
<dbReference type="Pfam" id="PF01866">
    <property type="entry name" value="Diphthamide_syn"/>
    <property type="match status" value="2"/>
</dbReference>
<gene>
    <name evidence="12" type="primary">DPH2</name>
    <name evidence="12" type="ORF">BGZ95_000999</name>
</gene>
<evidence type="ECO:0000256" key="6">
    <source>
        <dbReference type="ARBA" id="ARBA00023004"/>
    </source>
</evidence>
<evidence type="ECO:0000256" key="7">
    <source>
        <dbReference type="ARBA" id="ARBA00023014"/>
    </source>
</evidence>
<comment type="function">
    <text evidence="10">Required for the first step of diphthamide biosynthesis, a post-translational modification of histidine which occurs in elongation factor 2. DPH1 and DPH2 transfer a 3-amino-3-carboxypropyl (ACP) group from S-adenosyl-L-methionine (SAM) to a histidine residue, the reaction is assisted by a reduction system comprising DPH3 and a NADH-dependent reductase. Facilitates the reduction of the catalytic iron-sulfur cluster found in the DPH1 subunit.</text>
</comment>
<evidence type="ECO:0000256" key="3">
    <source>
        <dbReference type="ARBA" id="ARBA00006179"/>
    </source>
</evidence>
<dbReference type="Gene3D" id="3.40.50.11840">
    <property type="entry name" value="Diphthamide synthesis DPH1/DPH2 domain 1"/>
    <property type="match status" value="1"/>
</dbReference>
<dbReference type="NCBIfam" id="TIGR00322">
    <property type="entry name" value="diphth2_R"/>
    <property type="match status" value="2"/>
</dbReference>
<comment type="function">
    <text evidence="9">Required for the first step of diphthamide biosynthesis, a post-translational modification of histidine which occurs in elongation factor 2. DPH1 and DPH2 transfer a 3-amino-3-carboxypropyl (ACP) group from S-adenosyl-L-methionine (SAM) to a histidine residue, the reaction is assisted by a reduction system comprising DPH3 and a NADH-dependent reductase, predominantly CBR1. Facilitates the reduction of the catalytic iron-sulfur cluster found in the DPH1 subunit.</text>
</comment>
<proteinExistence type="inferred from homology"/>
<reference evidence="12" key="1">
    <citation type="journal article" date="2020" name="Fungal Divers.">
        <title>Resolving the Mortierellaceae phylogeny through synthesis of multi-gene phylogenetics and phylogenomics.</title>
        <authorList>
            <person name="Vandepol N."/>
            <person name="Liber J."/>
            <person name="Desiro A."/>
            <person name="Na H."/>
            <person name="Kennedy M."/>
            <person name="Barry K."/>
            <person name="Grigoriev I.V."/>
            <person name="Miller A.N."/>
            <person name="O'Donnell K."/>
            <person name="Stajich J.E."/>
            <person name="Bonito G."/>
        </authorList>
    </citation>
    <scope>NUCLEOTIDE SEQUENCE</scope>
    <source>
        <strain evidence="12">NRRL 28262</strain>
    </source>
</reference>
<dbReference type="EMBL" id="JAAAIL010000012">
    <property type="protein sequence ID" value="KAG0281640.1"/>
    <property type="molecule type" value="Genomic_DNA"/>
</dbReference>
<dbReference type="FunFam" id="3.40.50.11860:FF:000001">
    <property type="entry name" value="2-(3-amino-3-carboxypropyl)histidine synthase subunit 2"/>
    <property type="match status" value="1"/>
</dbReference>
<keyword evidence="7 10" id="KW-0411">Iron-sulfur</keyword>
<dbReference type="NCBIfam" id="TIGR00272">
    <property type="entry name" value="DPH2"/>
    <property type="match status" value="1"/>
</dbReference>
<dbReference type="InterPro" id="IPR042265">
    <property type="entry name" value="DPH1/DPH2_3"/>
</dbReference>
<feature type="compositionally biased region" description="Acidic residues" evidence="11">
    <location>
        <begin position="486"/>
        <end position="503"/>
    </location>
</feature>